<keyword evidence="3" id="KW-1185">Reference proteome</keyword>
<evidence type="ECO:0000313" key="2">
    <source>
        <dbReference type="EMBL" id="GLI02202.1"/>
    </source>
</evidence>
<accession>A0ABQ5R8I6</accession>
<protein>
    <submittedName>
        <fullName evidence="2">CHAT domain-containing protein</fullName>
    </submittedName>
</protein>
<evidence type="ECO:0000259" key="1">
    <source>
        <dbReference type="Pfam" id="PF12770"/>
    </source>
</evidence>
<dbReference type="SUPFAM" id="SSF48452">
    <property type="entry name" value="TPR-like"/>
    <property type="match status" value="2"/>
</dbReference>
<dbReference type="Pfam" id="PF12770">
    <property type="entry name" value="CHAT"/>
    <property type="match status" value="1"/>
</dbReference>
<reference evidence="2" key="1">
    <citation type="submission" date="2022-12" db="EMBL/GenBank/DDBJ databases">
        <title>New Phytohabitans aurantiacus sp. RD004123 nov., an actinomycete isolated from soil.</title>
        <authorList>
            <person name="Triningsih D.W."/>
            <person name="Harunari E."/>
            <person name="Igarashi Y."/>
        </authorList>
    </citation>
    <scope>NUCLEOTIDE SEQUENCE</scope>
    <source>
        <strain evidence="2">RD004123</strain>
    </source>
</reference>
<evidence type="ECO:0000313" key="3">
    <source>
        <dbReference type="Proteomes" id="UP001144280"/>
    </source>
</evidence>
<dbReference type="PANTHER" id="PTHR10098">
    <property type="entry name" value="RAPSYN-RELATED"/>
    <property type="match status" value="1"/>
</dbReference>
<proteinExistence type="predicted"/>
<dbReference type="RefSeq" id="WP_281903698.1">
    <property type="nucleotide sequence ID" value="NZ_BSDI01000056.1"/>
</dbReference>
<dbReference type="InterPro" id="IPR011990">
    <property type="entry name" value="TPR-like_helical_dom_sf"/>
</dbReference>
<dbReference type="Pfam" id="PF13424">
    <property type="entry name" value="TPR_12"/>
    <property type="match status" value="1"/>
</dbReference>
<dbReference type="InterPro" id="IPR019734">
    <property type="entry name" value="TPR_rpt"/>
</dbReference>
<sequence length="882" mass="93766">MSDTLVQQAREALRLADGDPRRSAALGSQVLKRAVAASDAAAAAVAERALGLAAIHLQNLDIALRHLRAAVAQGQAARSRELTGEARMTLAFALNRRGRPRLALREIDAALVDLTGVGRARAQAQRGAILHQLGRFDAALASYQMALPMLRRAHDDLWTMRALLNRGLLHGHRHQFAAAETDLREAERLARSLGLGLLEGFVHQNLSEINALRGDIPTALNYLHRAEQRVGLLQPVAGSLLADRSQLLLSVRLAVEAREAAELAVAAFERERRRIAVPEVRLLVAQAASVQGDLETALRQARRAAREFARHQRPQWAAVAHYLVLRTRIADGDKSRVGVGRLERVADALAAAGWPGPALEARLLAARLALERGLRTRGLAQLALASQARHRGPATLRARGWYAQARLRLAAGNRRGASVALRTGLRILDEYRATLGATDLRAHASGHRVELVDLGLRIAMAGGRTARVFAWAEQGRASHLLLRPVRPPDDPVLAAALAELRKIVAEIDQARRASRPVGRLLQRQVIAERRIRDYSRLPRAEAATPPVGPVTSAVLAPAVGADALLEYVVIDGTLHVVSLVDGHLRRHVVGPAGAVRDLVDRIAFTLRRLGRQHADAASRSAAVALLRHSAAVLDATVLGPVSTVVGDRPLVVIPTGPLQSLPWSTLPSCAGRAVTVAPSAALWYAANGLPPAPVDRVEVVGYGLPGATAEAKTIAALYGVDPLLGPQATVTAVTARMNGAGIAHLATHGRLEPQNALFSSLLLADGPLTVYDLERLDRVPRMVVLAACDSGRSVVGAGDELLGISATFLARGAQQVVASVVPIPDVETTPLMIAFHQLVVRGHPAPRALAEAQRRIAADGGAAMAAAAGFVCIGAAYTLSHA</sequence>
<dbReference type="SMART" id="SM00028">
    <property type="entry name" value="TPR"/>
    <property type="match status" value="5"/>
</dbReference>
<name>A0ABQ5R8I6_9ACTN</name>
<dbReference type="Proteomes" id="UP001144280">
    <property type="component" value="Unassembled WGS sequence"/>
</dbReference>
<dbReference type="EMBL" id="BSDI01000056">
    <property type="protein sequence ID" value="GLI02202.1"/>
    <property type="molecule type" value="Genomic_DNA"/>
</dbReference>
<dbReference type="PANTHER" id="PTHR10098:SF108">
    <property type="entry name" value="TETRATRICOPEPTIDE REPEAT PROTEIN 28"/>
    <property type="match status" value="1"/>
</dbReference>
<gene>
    <name evidence="2" type="ORF">Pa4123_74800</name>
</gene>
<feature type="domain" description="CHAT" evidence="1">
    <location>
        <begin position="630"/>
        <end position="874"/>
    </location>
</feature>
<comment type="caution">
    <text evidence="2">The sequence shown here is derived from an EMBL/GenBank/DDBJ whole genome shotgun (WGS) entry which is preliminary data.</text>
</comment>
<organism evidence="2 3">
    <name type="scientific">Phytohabitans aurantiacus</name>
    <dbReference type="NCBI Taxonomy" id="3016789"/>
    <lineage>
        <taxon>Bacteria</taxon>
        <taxon>Bacillati</taxon>
        <taxon>Actinomycetota</taxon>
        <taxon>Actinomycetes</taxon>
        <taxon>Micromonosporales</taxon>
        <taxon>Micromonosporaceae</taxon>
    </lineage>
</organism>
<dbReference type="InterPro" id="IPR024983">
    <property type="entry name" value="CHAT_dom"/>
</dbReference>
<dbReference type="Gene3D" id="1.25.40.10">
    <property type="entry name" value="Tetratricopeptide repeat domain"/>
    <property type="match status" value="2"/>
</dbReference>